<organism evidence="2 3">
    <name type="scientific">Cytobacillus kochii</name>
    <dbReference type="NCBI Taxonomy" id="859143"/>
    <lineage>
        <taxon>Bacteria</taxon>
        <taxon>Bacillati</taxon>
        <taxon>Bacillota</taxon>
        <taxon>Bacilli</taxon>
        <taxon>Bacillales</taxon>
        <taxon>Bacillaceae</taxon>
        <taxon>Cytobacillus</taxon>
    </lineage>
</organism>
<dbReference type="KEGG" id="bko:CKF48_09065"/>
<dbReference type="EMBL" id="CP022983">
    <property type="protein sequence ID" value="ASV67465.1"/>
    <property type="molecule type" value="Genomic_DNA"/>
</dbReference>
<evidence type="ECO:0000313" key="3">
    <source>
        <dbReference type="Proteomes" id="UP000215137"/>
    </source>
</evidence>
<dbReference type="Proteomes" id="UP000215137">
    <property type="component" value="Chromosome"/>
</dbReference>
<evidence type="ECO:0000313" key="2">
    <source>
        <dbReference type="EMBL" id="ASV67465.1"/>
    </source>
</evidence>
<sequence length="80" mass="9486">MKMKDQTIQQTIAFFFRKATTTLNFYRTLKNVNSGQNKSVFSGQKKILIVFIRRFKDEPNANDWPPPQQFTHYNDSLKNL</sequence>
<feature type="region of interest" description="Disordered" evidence="1">
    <location>
        <begin position="60"/>
        <end position="80"/>
    </location>
</feature>
<protein>
    <submittedName>
        <fullName evidence="2">Uncharacterized protein</fullName>
    </submittedName>
</protein>
<dbReference type="AlphaFoldDB" id="A0A248TH14"/>
<name>A0A248TH14_9BACI</name>
<accession>A0A248TH14</accession>
<keyword evidence="3" id="KW-1185">Reference proteome</keyword>
<feature type="compositionally biased region" description="Polar residues" evidence="1">
    <location>
        <begin position="69"/>
        <end position="80"/>
    </location>
</feature>
<evidence type="ECO:0000256" key="1">
    <source>
        <dbReference type="SAM" id="MobiDB-lite"/>
    </source>
</evidence>
<gene>
    <name evidence="2" type="ORF">CKF48_09065</name>
</gene>
<reference evidence="2 3" key="1">
    <citation type="submission" date="2017-08" db="EMBL/GenBank/DDBJ databases">
        <title>Complete Genome Sequence of Bacillus kochii Oregon-R-modENCODE STRAIN BDGP4, isolated from Drosophila melanogaster gut.</title>
        <authorList>
            <person name="Wan K.H."/>
            <person name="Yu C."/>
            <person name="Park S."/>
            <person name="Hammonds A.S."/>
            <person name="Booth B.W."/>
            <person name="Celniker S.E."/>
        </authorList>
    </citation>
    <scope>NUCLEOTIDE SEQUENCE [LARGE SCALE GENOMIC DNA]</scope>
    <source>
        <strain evidence="2 3">BDGP4</strain>
    </source>
</reference>
<proteinExistence type="predicted"/>